<feature type="transmembrane region" description="Helical" evidence="1">
    <location>
        <begin position="7"/>
        <end position="24"/>
    </location>
</feature>
<name>A0A4R2NML8_9FLAO</name>
<feature type="transmembrane region" description="Helical" evidence="1">
    <location>
        <begin position="207"/>
        <end position="233"/>
    </location>
</feature>
<comment type="caution">
    <text evidence="2">The sequence shown here is derived from an EMBL/GenBank/DDBJ whole genome shotgun (WGS) entry which is preliminary data.</text>
</comment>
<organism evidence="2 3">
    <name type="scientific">Tenacibaculum skagerrakense</name>
    <dbReference type="NCBI Taxonomy" id="186571"/>
    <lineage>
        <taxon>Bacteria</taxon>
        <taxon>Pseudomonadati</taxon>
        <taxon>Bacteroidota</taxon>
        <taxon>Flavobacteriia</taxon>
        <taxon>Flavobacteriales</taxon>
        <taxon>Flavobacteriaceae</taxon>
        <taxon>Tenacibaculum</taxon>
    </lineage>
</organism>
<feature type="transmembrane region" description="Helical" evidence="1">
    <location>
        <begin position="182"/>
        <end position="201"/>
    </location>
</feature>
<keyword evidence="1" id="KW-0812">Transmembrane</keyword>
<evidence type="ECO:0000313" key="2">
    <source>
        <dbReference type="EMBL" id="TCP22923.1"/>
    </source>
</evidence>
<sequence length="364" mass="42845">MNREKIVKFLLFLFLILHLIPLVFKSYYQIITQVNYSLVLALLLVFSLKSNNLVFSDLIMLLMMIIAFFLYVLGYSGTVSALILSALTPMFFFKMLLQKKKEKKLIDLLHNTIRINAILLIIVGIYFYILNINRLDDYAYLSECFGIASINYVSLLFFSFSVIFYLVLFYKTEVEKNRNIKDHLIFITLISCSIFFSNVYLTRSTFIASALLFLIYFKRAWLTFSATIIVFIIKSKEILDFLSVYLGAKELSSVIHDSNREESVQKLIKNSLELNFNFREYMSFSSLLNLFFCLLPFSLLFIPKVFKAFKTFIIGKHYYLLIVLCLCVVLTIYQMDFLSVFTLFFLINFIDYYNLFKKKNIENF</sequence>
<accession>A0A4R2NML8</accession>
<dbReference type="EMBL" id="SLXM01000010">
    <property type="protein sequence ID" value="TCP22923.1"/>
    <property type="molecule type" value="Genomic_DNA"/>
</dbReference>
<dbReference type="AlphaFoldDB" id="A0A4R2NML8"/>
<keyword evidence="3" id="KW-1185">Reference proteome</keyword>
<reference evidence="2 3" key="1">
    <citation type="submission" date="2019-03" db="EMBL/GenBank/DDBJ databases">
        <title>Genomic Encyclopedia of Type Strains, Phase IV (KMG-IV): sequencing the most valuable type-strain genomes for metagenomic binning, comparative biology and taxonomic classification.</title>
        <authorList>
            <person name="Goeker M."/>
        </authorList>
    </citation>
    <scope>NUCLEOTIDE SEQUENCE [LARGE SCALE GENOMIC DNA]</scope>
    <source>
        <strain evidence="2 3">DSM 14836</strain>
    </source>
</reference>
<gene>
    <name evidence="2" type="ORF">EV195_11052</name>
</gene>
<feature type="transmembrane region" description="Helical" evidence="1">
    <location>
        <begin position="318"/>
        <end position="350"/>
    </location>
</feature>
<feature type="transmembrane region" description="Helical" evidence="1">
    <location>
        <begin position="149"/>
        <end position="170"/>
    </location>
</feature>
<proteinExistence type="predicted"/>
<keyword evidence="1" id="KW-0472">Membrane</keyword>
<dbReference type="Proteomes" id="UP000294564">
    <property type="component" value="Unassembled WGS sequence"/>
</dbReference>
<evidence type="ECO:0000313" key="3">
    <source>
        <dbReference type="Proteomes" id="UP000294564"/>
    </source>
</evidence>
<dbReference type="RefSeq" id="WP_132795706.1">
    <property type="nucleotide sequence ID" value="NZ_SLXM01000010.1"/>
</dbReference>
<evidence type="ECO:0000256" key="1">
    <source>
        <dbReference type="SAM" id="Phobius"/>
    </source>
</evidence>
<feature type="transmembrane region" description="Helical" evidence="1">
    <location>
        <begin position="30"/>
        <end position="46"/>
    </location>
</feature>
<feature type="transmembrane region" description="Helical" evidence="1">
    <location>
        <begin position="109"/>
        <end position="129"/>
    </location>
</feature>
<protein>
    <submittedName>
        <fullName evidence="2">Uncharacterized protein</fullName>
    </submittedName>
</protein>
<keyword evidence="1" id="KW-1133">Transmembrane helix</keyword>
<feature type="transmembrane region" description="Helical" evidence="1">
    <location>
        <begin position="53"/>
        <end position="73"/>
    </location>
</feature>
<feature type="transmembrane region" description="Helical" evidence="1">
    <location>
        <begin position="287"/>
        <end position="306"/>
    </location>
</feature>
<feature type="transmembrane region" description="Helical" evidence="1">
    <location>
        <begin position="79"/>
        <end position="97"/>
    </location>
</feature>